<organism evidence="6 7">
    <name type="scientific">Rhodococcus rhodnii</name>
    <dbReference type="NCBI Taxonomy" id="38312"/>
    <lineage>
        <taxon>Bacteria</taxon>
        <taxon>Bacillati</taxon>
        <taxon>Actinomycetota</taxon>
        <taxon>Actinomycetes</taxon>
        <taxon>Mycobacteriales</taxon>
        <taxon>Nocardiaceae</taxon>
        <taxon>Rhodococcus</taxon>
    </lineage>
</organism>
<dbReference type="Pfam" id="PF13404">
    <property type="entry name" value="HTH_AsnC-type"/>
    <property type="match status" value="1"/>
</dbReference>
<accession>A0A6P2CLM3</accession>
<dbReference type="EMBL" id="QRCM01000001">
    <property type="protein sequence ID" value="TXG92741.1"/>
    <property type="molecule type" value="Genomic_DNA"/>
</dbReference>
<dbReference type="GO" id="GO:0005829">
    <property type="term" value="C:cytosol"/>
    <property type="evidence" value="ECO:0007669"/>
    <property type="project" value="TreeGrafter"/>
</dbReference>
<evidence type="ECO:0000256" key="2">
    <source>
        <dbReference type="ARBA" id="ARBA00023125"/>
    </source>
</evidence>
<dbReference type="Gene3D" id="3.30.70.920">
    <property type="match status" value="1"/>
</dbReference>
<dbReference type="InterPro" id="IPR036388">
    <property type="entry name" value="WH-like_DNA-bd_sf"/>
</dbReference>
<dbReference type="Pfam" id="PF13412">
    <property type="entry name" value="HTH_24"/>
    <property type="match status" value="1"/>
</dbReference>
<evidence type="ECO:0000313" key="6">
    <source>
        <dbReference type="EMBL" id="TXG92741.1"/>
    </source>
</evidence>
<dbReference type="PANTHER" id="PTHR30154:SF34">
    <property type="entry name" value="TRANSCRIPTIONAL REGULATOR AZLB"/>
    <property type="match status" value="1"/>
</dbReference>
<dbReference type="SUPFAM" id="SSF46785">
    <property type="entry name" value="Winged helix' DNA-binding domain"/>
    <property type="match status" value="2"/>
</dbReference>
<comment type="caution">
    <text evidence="6">The sequence shown here is derived from an EMBL/GenBank/DDBJ whole genome shotgun (WGS) entry which is preliminary data.</text>
</comment>
<keyword evidence="2" id="KW-0238">DNA-binding</keyword>
<dbReference type="PRINTS" id="PR00033">
    <property type="entry name" value="HTHASNC"/>
</dbReference>
<protein>
    <submittedName>
        <fullName evidence="6">Lrp/AsnC family transcriptional regulator</fullName>
    </submittedName>
</protein>
<proteinExistence type="predicted"/>
<dbReference type="SMART" id="SM00344">
    <property type="entry name" value="HTH_ASNC"/>
    <property type="match status" value="2"/>
</dbReference>
<dbReference type="InterPro" id="IPR036390">
    <property type="entry name" value="WH_DNA-bd_sf"/>
</dbReference>
<evidence type="ECO:0000313" key="7">
    <source>
        <dbReference type="Proteomes" id="UP000471120"/>
    </source>
</evidence>
<dbReference type="InterPro" id="IPR000485">
    <property type="entry name" value="AsnC-type_HTH_dom"/>
</dbReference>
<dbReference type="InterPro" id="IPR019888">
    <property type="entry name" value="Tscrpt_reg_AsnC-like"/>
</dbReference>
<reference evidence="6 7" key="1">
    <citation type="submission" date="2018-07" db="EMBL/GenBank/DDBJ databases">
        <title>Genome sequence of Rhodococcus rhodnii ATCC 35071 from Rhodnius prolixus.</title>
        <authorList>
            <person name="Patel V."/>
            <person name="Vogel K.J."/>
        </authorList>
    </citation>
    <scope>NUCLEOTIDE SEQUENCE [LARGE SCALE GENOMIC DNA]</scope>
    <source>
        <strain evidence="6 7">ATCC 35071</strain>
    </source>
</reference>
<dbReference type="InterPro" id="IPR011008">
    <property type="entry name" value="Dimeric_a/b-barrel"/>
</dbReference>
<dbReference type="PANTHER" id="PTHR30154">
    <property type="entry name" value="LEUCINE-RESPONSIVE REGULATORY PROTEIN"/>
    <property type="match status" value="1"/>
</dbReference>
<dbReference type="SUPFAM" id="SSF54909">
    <property type="entry name" value="Dimeric alpha+beta barrel"/>
    <property type="match status" value="1"/>
</dbReference>
<keyword evidence="3" id="KW-0804">Transcription</keyword>
<dbReference type="GO" id="GO:0043200">
    <property type="term" value="P:response to amino acid"/>
    <property type="evidence" value="ECO:0007669"/>
    <property type="project" value="TreeGrafter"/>
</dbReference>
<sequence>MQDNSTVARQDTENSPQIDEIDLRIINALQWEPRSTWLALARALGLDAATVARRWARLTEERLAWVTITPGPRVLDLISTALLEVDCAPSLHAAVADRLCSLPHAATVETLSSRASVLATVGAPSYAALVRIVDEVRAIEGVHAVRTGVVTEWFAQGGDWRLDALAPDERDRTRAPARPRQQPVPALTDEDRQVLAILARDGRTPMRALAASVGAAPQVLARRLDRLLSSDLIGMRCEFARPAAGFPILATLWCRVPAVDVAAAGRHAARLPEVRTCVAVVGADDLVVQLWLHAPSALADVETRLHSEHPALTVTDRAVDLRLHKLFGSLLDDGGRRTGTIAPDVWAP</sequence>
<dbReference type="GO" id="GO:0043565">
    <property type="term" value="F:sequence-specific DNA binding"/>
    <property type="evidence" value="ECO:0007669"/>
    <property type="project" value="InterPro"/>
</dbReference>
<evidence type="ECO:0000256" key="1">
    <source>
        <dbReference type="ARBA" id="ARBA00023015"/>
    </source>
</evidence>
<dbReference type="Gene3D" id="1.10.10.10">
    <property type="entry name" value="Winged helix-like DNA-binding domain superfamily/Winged helix DNA-binding domain"/>
    <property type="match status" value="2"/>
</dbReference>
<dbReference type="Proteomes" id="UP000471120">
    <property type="component" value="Unassembled WGS sequence"/>
</dbReference>
<evidence type="ECO:0000256" key="4">
    <source>
        <dbReference type="SAM" id="MobiDB-lite"/>
    </source>
</evidence>
<feature type="domain" description="HTH asnC-type" evidence="5">
    <location>
        <begin position="18"/>
        <end position="58"/>
    </location>
</feature>
<keyword evidence="1" id="KW-0805">Transcription regulation</keyword>
<dbReference type="AlphaFoldDB" id="A0A6P2CLM3"/>
<evidence type="ECO:0000259" key="5">
    <source>
        <dbReference type="Pfam" id="PF13404"/>
    </source>
</evidence>
<feature type="compositionally biased region" description="Low complexity" evidence="4">
    <location>
        <begin position="176"/>
        <end position="186"/>
    </location>
</feature>
<name>A0A6P2CLM3_9NOCA</name>
<evidence type="ECO:0000256" key="3">
    <source>
        <dbReference type="ARBA" id="ARBA00023163"/>
    </source>
</evidence>
<feature type="region of interest" description="Disordered" evidence="4">
    <location>
        <begin position="165"/>
        <end position="186"/>
    </location>
</feature>
<gene>
    <name evidence="6" type="ORF">DW322_15115</name>
</gene>